<evidence type="ECO:0000256" key="5">
    <source>
        <dbReference type="ARBA" id="ARBA00022840"/>
    </source>
</evidence>
<dbReference type="SUPFAM" id="SSF55681">
    <property type="entry name" value="Class II aaRS and biotin synthetases"/>
    <property type="match status" value="1"/>
</dbReference>
<dbReference type="NCBIfam" id="NF002436">
    <property type="entry name" value="PRK01584.1"/>
    <property type="match status" value="1"/>
</dbReference>
<evidence type="ECO:0000256" key="6">
    <source>
        <dbReference type="ARBA" id="ARBA00022884"/>
    </source>
</evidence>
<keyword evidence="9" id="KW-0479">Metal-binding</keyword>
<dbReference type="InterPro" id="IPR050058">
    <property type="entry name" value="Ala-tRNA_ligase"/>
</dbReference>
<dbReference type="GO" id="GO:0005737">
    <property type="term" value="C:cytoplasm"/>
    <property type="evidence" value="ECO:0007669"/>
    <property type="project" value="UniProtKB-SubCell"/>
</dbReference>
<dbReference type="Pfam" id="PF01411">
    <property type="entry name" value="tRNA-synt_2c"/>
    <property type="match status" value="1"/>
</dbReference>
<dbReference type="Pfam" id="PF07973">
    <property type="entry name" value="tRNA_SAD"/>
    <property type="match status" value="1"/>
</dbReference>
<comment type="subcellular location">
    <subcellularLocation>
        <location evidence="9">Cytoplasm</location>
    </subcellularLocation>
</comment>
<keyword evidence="3 9" id="KW-0436">Ligase</keyword>
<dbReference type="PANTHER" id="PTHR11777">
    <property type="entry name" value="ALANYL-TRNA SYNTHETASE"/>
    <property type="match status" value="1"/>
</dbReference>
<dbReference type="InterPro" id="IPR018164">
    <property type="entry name" value="Ala-tRNA-synth_IIc_N"/>
</dbReference>
<dbReference type="GO" id="GO:0008270">
    <property type="term" value="F:zinc ion binding"/>
    <property type="evidence" value="ECO:0007669"/>
    <property type="project" value="UniProtKB-UniRule"/>
</dbReference>
<evidence type="ECO:0000256" key="2">
    <source>
        <dbReference type="ARBA" id="ARBA00022555"/>
    </source>
</evidence>
<comment type="catalytic activity">
    <reaction evidence="9">
        <text>tRNA(Ala) + L-alanine + ATP = L-alanyl-tRNA(Ala) + AMP + diphosphate</text>
        <dbReference type="Rhea" id="RHEA:12540"/>
        <dbReference type="Rhea" id="RHEA-COMP:9657"/>
        <dbReference type="Rhea" id="RHEA-COMP:9923"/>
        <dbReference type="ChEBI" id="CHEBI:30616"/>
        <dbReference type="ChEBI" id="CHEBI:33019"/>
        <dbReference type="ChEBI" id="CHEBI:57972"/>
        <dbReference type="ChEBI" id="CHEBI:78442"/>
        <dbReference type="ChEBI" id="CHEBI:78497"/>
        <dbReference type="ChEBI" id="CHEBI:456215"/>
        <dbReference type="EC" id="6.1.1.7"/>
    </reaction>
</comment>
<dbReference type="CDD" id="cd00673">
    <property type="entry name" value="AlaRS_core"/>
    <property type="match status" value="1"/>
</dbReference>
<dbReference type="AlphaFoldDB" id="A0A1F4USE1"/>
<evidence type="ECO:0000256" key="3">
    <source>
        <dbReference type="ARBA" id="ARBA00022598"/>
    </source>
</evidence>
<keyword evidence="6 9" id="KW-0694">RNA-binding</keyword>
<evidence type="ECO:0000313" key="11">
    <source>
        <dbReference type="EMBL" id="OGC47839.1"/>
    </source>
</evidence>
<keyword evidence="4 9" id="KW-0547">Nucleotide-binding</keyword>
<dbReference type="PRINTS" id="PR00980">
    <property type="entry name" value="TRNASYNTHALA"/>
</dbReference>
<dbReference type="InterPro" id="IPR018163">
    <property type="entry name" value="Thr/Ala-tRNA-synth_IIc_edit"/>
</dbReference>
<dbReference type="PROSITE" id="PS50860">
    <property type="entry name" value="AA_TRNA_LIGASE_II_ALA"/>
    <property type="match status" value="1"/>
</dbReference>
<evidence type="ECO:0000256" key="1">
    <source>
        <dbReference type="ARBA" id="ARBA00008226"/>
    </source>
</evidence>
<name>A0A1F4USE1_UNCKA</name>
<keyword evidence="9" id="KW-0862">Zinc</keyword>
<comment type="domain">
    <text evidence="9">Consists of three domains; the N-terminal catalytic domain, the editing domain and the C-terminal C-Ala domain. The editing domain removes incorrectly charged amino acids, while the C-Ala domain, along with tRNA(Ala), serves as a bridge to cooperatively bring together the editing and aminoacylation centers thus stimulating deacylation of misacylated tRNAs.</text>
</comment>
<keyword evidence="8 9" id="KW-0030">Aminoacyl-tRNA synthetase</keyword>
<feature type="binding site" evidence="9">
    <location>
        <position position="577"/>
    </location>
    <ligand>
        <name>Zn(2+)</name>
        <dbReference type="ChEBI" id="CHEBI:29105"/>
    </ligand>
</feature>
<sequence>MTSTEIRRRFLDYFVKILARENMEHIEVPSSSLIPENHPTLLFTNSGMVQFTPYFLGEKDPVSDFGSKRLCSAQKCIRTGDLDIVGTSRYHNTYFEMLGNWSIGDYGKREAVRFSFDLLTNMDYGFGLDPSRFYPTVFAGNEDAPEDLETVEAWKSVGIPEDRIPRLPASENWWSPGPVGPCGPCTEVLYDRGPDYGDPESVPGLTDNPRYLEIWNAGVFMQFNRDESGKLVPLAKMSVDTGSGLERLSVLLQGVESNYETDLFRPIIEKTASLVGPKYTQEKLSKDFNKVADHIRASTFLIAEGLFPSNKDQGYVLRRLIRRVFDDCVWKLDIDSSRIIEIIPTVIAINKERYPEIDKADFIKDVFQEEINQYKLTADRTRSYIRNLVKRGVTEIAKPFNIYQSLGASRDLIENIANEQGIDKDKVDFSNFDNDVASHQNKSRSNMSQRFKGGLGDCSDATTKLHTATHLLHQALREVLGSHVHQMGSNITSERLRFDFSHDTKMTDEQIKKVEDIVNQKIKEALPVNKTVMSKSEAERTGALHFFGDKYGDEVSIYFIGDSIENACSKEFCGGPHVKNTSELGSFKIIKEEAVARGIRRIKALC</sequence>
<evidence type="ECO:0000259" key="10">
    <source>
        <dbReference type="PROSITE" id="PS50860"/>
    </source>
</evidence>
<dbReference type="SMART" id="SM00863">
    <property type="entry name" value="tRNA_SAD"/>
    <property type="match status" value="1"/>
</dbReference>
<keyword evidence="9" id="KW-0963">Cytoplasm</keyword>
<dbReference type="InterPro" id="IPR023033">
    <property type="entry name" value="Ala_tRNA_ligase_euk/bac"/>
</dbReference>
<organism evidence="11 12">
    <name type="scientific">candidate division WWE3 bacterium RIFCSPHIGHO2_01_FULL_35_17</name>
    <dbReference type="NCBI Taxonomy" id="1802614"/>
    <lineage>
        <taxon>Bacteria</taxon>
        <taxon>Katanobacteria</taxon>
    </lineage>
</organism>
<dbReference type="Proteomes" id="UP000176444">
    <property type="component" value="Unassembled WGS sequence"/>
</dbReference>
<dbReference type="Gene3D" id="3.30.980.10">
    <property type="entry name" value="Threonyl-trna Synthetase, Chain A, domain 2"/>
    <property type="match status" value="1"/>
</dbReference>
<dbReference type="SUPFAM" id="SSF55186">
    <property type="entry name" value="ThrRS/AlaRS common domain"/>
    <property type="match status" value="1"/>
</dbReference>
<dbReference type="InterPro" id="IPR002318">
    <property type="entry name" value="Ala-tRNA-lgiase_IIc"/>
</dbReference>
<dbReference type="EC" id="6.1.1.7" evidence="9"/>
<evidence type="ECO:0000256" key="7">
    <source>
        <dbReference type="ARBA" id="ARBA00022917"/>
    </source>
</evidence>
<dbReference type="HAMAP" id="MF_00036_B">
    <property type="entry name" value="Ala_tRNA_synth_B"/>
    <property type="match status" value="1"/>
</dbReference>
<reference evidence="11 12" key="1">
    <citation type="journal article" date="2016" name="Nat. Commun.">
        <title>Thousands of microbial genomes shed light on interconnected biogeochemical processes in an aquifer system.</title>
        <authorList>
            <person name="Anantharaman K."/>
            <person name="Brown C.T."/>
            <person name="Hug L.A."/>
            <person name="Sharon I."/>
            <person name="Castelle C.J."/>
            <person name="Probst A.J."/>
            <person name="Thomas B.C."/>
            <person name="Singh A."/>
            <person name="Wilkins M.J."/>
            <person name="Karaoz U."/>
            <person name="Brodie E.L."/>
            <person name="Williams K.H."/>
            <person name="Hubbard S.S."/>
            <person name="Banfield J.F."/>
        </authorList>
    </citation>
    <scope>NUCLEOTIDE SEQUENCE [LARGE SCALE GENOMIC DNA]</scope>
</reference>
<dbReference type="GO" id="GO:0002161">
    <property type="term" value="F:aminoacyl-tRNA deacylase activity"/>
    <property type="evidence" value="ECO:0007669"/>
    <property type="project" value="TreeGrafter"/>
</dbReference>
<proteinExistence type="inferred from homology"/>
<feature type="domain" description="Alanyl-transfer RNA synthetases family profile" evidence="10">
    <location>
        <begin position="1"/>
        <end position="606"/>
    </location>
</feature>
<comment type="function">
    <text evidence="9">Catalyzes the attachment of alanine to tRNA(Ala) in a two-step reaction: alanine is first activated by ATP to form Ala-AMP and then transferred to the acceptor end of tRNA(Ala). Also edits incorrectly charged Ser-tRNA(Ala) and Gly-tRNA(Ala) via its editing domain.</text>
</comment>
<dbReference type="InterPro" id="IPR012947">
    <property type="entry name" value="tRNA_SAD"/>
</dbReference>
<dbReference type="FunFam" id="3.30.980.10:FF:000004">
    <property type="entry name" value="Alanine--tRNA ligase, cytoplasmic"/>
    <property type="match status" value="1"/>
</dbReference>
<comment type="caution">
    <text evidence="11">The sequence shown here is derived from an EMBL/GenBank/DDBJ whole genome shotgun (WGS) entry which is preliminary data.</text>
</comment>
<dbReference type="InterPro" id="IPR018162">
    <property type="entry name" value="Ala-tRNA-ligase_IIc_anticod-bd"/>
</dbReference>
<dbReference type="Gene3D" id="3.30.930.10">
    <property type="entry name" value="Bira Bifunctional Protein, Domain 2"/>
    <property type="match status" value="1"/>
</dbReference>
<feature type="binding site" evidence="9">
    <location>
        <position position="466"/>
    </location>
    <ligand>
        <name>Zn(2+)</name>
        <dbReference type="ChEBI" id="CHEBI:29105"/>
    </ligand>
</feature>
<evidence type="ECO:0000256" key="4">
    <source>
        <dbReference type="ARBA" id="ARBA00022741"/>
    </source>
</evidence>
<dbReference type="GO" id="GO:0005524">
    <property type="term" value="F:ATP binding"/>
    <property type="evidence" value="ECO:0007669"/>
    <property type="project" value="UniProtKB-UniRule"/>
</dbReference>
<keyword evidence="2 9" id="KW-0820">tRNA-binding</keyword>
<comment type="similarity">
    <text evidence="1 9">Belongs to the class-II aminoacyl-tRNA synthetase family.</text>
</comment>
<evidence type="ECO:0000313" key="12">
    <source>
        <dbReference type="Proteomes" id="UP000176444"/>
    </source>
</evidence>
<accession>A0A1F4USE1</accession>
<keyword evidence="5 9" id="KW-0067">ATP-binding</keyword>
<evidence type="ECO:0000256" key="8">
    <source>
        <dbReference type="ARBA" id="ARBA00023146"/>
    </source>
</evidence>
<evidence type="ECO:0000256" key="9">
    <source>
        <dbReference type="HAMAP-Rule" id="MF_00036"/>
    </source>
</evidence>
<dbReference type="InterPro" id="IPR018165">
    <property type="entry name" value="Ala-tRNA-synth_IIc_core"/>
</dbReference>
<dbReference type="GO" id="GO:0006419">
    <property type="term" value="P:alanyl-tRNA aminoacylation"/>
    <property type="evidence" value="ECO:0007669"/>
    <property type="project" value="UniProtKB-UniRule"/>
</dbReference>
<dbReference type="Gene3D" id="3.30.54.20">
    <property type="match status" value="1"/>
</dbReference>
<dbReference type="SUPFAM" id="SSF101353">
    <property type="entry name" value="Putative anticodon-binding domain of alanyl-tRNA synthetase (AlaRS)"/>
    <property type="match status" value="1"/>
</dbReference>
<feature type="binding site" evidence="9">
    <location>
        <position position="470"/>
    </location>
    <ligand>
        <name>Zn(2+)</name>
        <dbReference type="ChEBI" id="CHEBI:29105"/>
    </ligand>
</feature>
<protein>
    <recommendedName>
        <fullName evidence="9">Alanine--tRNA ligase</fullName>
        <ecNumber evidence="9">6.1.1.7</ecNumber>
    </recommendedName>
    <alternativeName>
        <fullName evidence="9">Alanyl-tRNA synthetase</fullName>
        <shortName evidence="9">AlaRS</shortName>
    </alternativeName>
</protein>
<dbReference type="GO" id="GO:0004813">
    <property type="term" value="F:alanine-tRNA ligase activity"/>
    <property type="evidence" value="ECO:0007669"/>
    <property type="project" value="UniProtKB-UniRule"/>
</dbReference>
<gene>
    <name evidence="9" type="primary">alaS</name>
    <name evidence="11" type="ORF">A2713_01270</name>
</gene>
<keyword evidence="7 9" id="KW-0648">Protein biosynthesis</keyword>
<dbReference type="GO" id="GO:0000049">
    <property type="term" value="F:tRNA binding"/>
    <property type="evidence" value="ECO:0007669"/>
    <property type="project" value="UniProtKB-KW"/>
</dbReference>
<dbReference type="PANTHER" id="PTHR11777:SF9">
    <property type="entry name" value="ALANINE--TRNA LIGASE, CYTOPLASMIC"/>
    <property type="match status" value="1"/>
</dbReference>
<feature type="binding site" evidence="9">
    <location>
        <position position="573"/>
    </location>
    <ligand>
        <name>Zn(2+)</name>
        <dbReference type="ChEBI" id="CHEBI:29105"/>
    </ligand>
</feature>
<dbReference type="EMBL" id="MEUX01000008">
    <property type="protein sequence ID" value="OGC47839.1"/>
    <property type="molecule type" value="Genomic_DNA"/>
</dbReference>
<dbReference type="InterPro" id="IPR045864">
    <property type="entry name" value="aa-tRNA-synth_II/BPL/LPL"/>
</dbReference>
<comment type="cofactor">
    <cofactor evidence="9">
        <name>Zn(2+)</name>
        <dbReference type="ChEBI" id="CHEBI:29105"/>
    </cofactor>
    <text evidence="9">Binds 1 zinc ion per subunit.</text>
</comment>